<dbReference type="Pfam" id="PF00106">
    <property type="entry name" value="adh_short"/>
    <property type="match status" value="1"/>
</dbReference>
<dbReference type="SUPFAM" id="SSF51735">
    <property type="entry name" value="NAD(P)-binding Rossmann-fold domains"/>
    <property type="match status" value="1"/>
</dbReference>
<dbReference type="Proteomes" id="UP001303760">
    <property type="component" value="Unassembled WGS sequence"/>
</dbReference>
<dbReference type="InterPro" id="IPR036291">
    <property type="entry name" value="NAD(P)-bd_dom_sf"/>
</dbReference>
<reference evidence="1" key="1">
    <citation type="journal article" date="2023" name="Mol. Phylogenet. Evol.">
        <title>Genome-scale phylogeny and comparative genomics of the fungal order Sordariales.</title>
        <authorList>
            <person name="Hensen N."/>
            <person name="Bonometti L."/>
            <person name="Westerberg I."/>
            <person name="Brannstrom I.O."/>
            <person name="Guillou S."/>
            <person name="Cros-Aarteil S."/>
            <person name="Calhoun S."/>
            <person name="Haridas S."/>
            <person name="Kuo A."/>
            <person name="Mondo S."/>
            <person name="Pangilinan J."/>
            <person name="Riley R."/>
            <person name="LaButti K."/>
            <person name="Andreopoulos B."/>
            <person name="Lipzen A."/>
            <person name="Chen C."/>
            <person name="Yan M."/>
            <person name="Daum C."/>
            <person name="Ng V."/>
            <person name="Clum A."/>
            <person name="Steindorff A."/>
            <person name="Ohm R.A."/>
            <person name="Martin F."/>
            <person name="Silar P."/>
            <person name="Natvig D.O."/>
            <person name="Lalanne C."/>
            <person name="Gautier V."/>
            <person name="Ament-Velasquez S.L."/>
            <person name="Kruys A."/>
            <person name="Hutchinson M.I."/>
            <person name="Powell A.J."/>
            <person name="Barry K."/>
            <person name="Miller A.N."/>
            <person name="Grigoriev I.V."/>
            <person name="Debuchy R."/>
            <person name="Gladieux P."/>
            <person name="Hiltunen Thoren M."/>
            <person name="Johannesson H."/>
        </authorList>
    </citation>
    <scope>NUCLEOTIDE SEQUENCE</scope>
    <source>
        <strain evidence="1">CBS 532.94</strain>
    </source>
</reference>
<sequence>MPIPILNAFSLVTVALNRILAHVDRWVHYISGYILYFFFRGLKPQTHTRPYKTKDGRFYSPAVVITGASEGIGLSTATHLAARGFTVFATAQDNNEVSKIKSVADRSNSTNISQSGGSIHPCIMDVLSHDSISHCASYIESVLAGDRDKPLVGVVNNAGYCMISPMELTPEKDVRRLFELDFWAYIAVIKAFLPLIKRNKGRFVNIGSYGAFVNPPMWVPYCSLKAAIEGMTRAWRLELMPFGVGMTTVRPGWTRTGGLGPKGQKAWDHYWDNVSKGAVGVDTFGRIVKADGPVLEAEEKIYRPMMDKWYKITQAAIEGIGQPAEAVAATVHEALTDRFSQPTYTVGYDALLGQMVRDLTPENVYEYGMGKTFGSL</sequence>
<evidence type="ECO:0000313" key="1">
    <source>
        <dbReference type="EMBL" id="KAK4237758.1"/>
    </source>
</evidence>
<dbReference type="GO" id="GO:0008202">
    <property type="term" value="P:steroid metabolic process"/>
    <property type="evidence" value="ECO:0007669"/>
    <property type="project" value="TreeGrafter"/>
</dbReference>
<gene>
    <name evidence="1" type="ORF">C8A03DRAFT_34283</name>
</gene>
<accession>A0AAN7CB58</accession>
<protein>
    <recommendedName>
        <fullName evidence="3">NAD(P)-binding protein</fullName>
    </recommendedName>
</protein>
<keyword evidence="2" id="KW-1185">Reference proteome</keyword>
<dbReference type="InterPro" id="IPR002347">
    <property type="entry name" value="SDR_fam"/>
</dbReference>
<proteinExistence type="predicted"/>
<comment type="caution">
    <text evidence="1">The sequence shown here is derived from an EMBL/GenBank/DDBJ whole genome shotgun (WGS) entry which is preliminary data.</text>
</comment>
<evidence type="ECO:0008006" key="3">
    <source>
        <dbReference type="Google" id="ProtNLM"/>
    </source>
</evidence>
<dbReference type="PRINTS" id="PR00081">
    <property type="entry name" value="GDHRDH"/>
</dbReference>
<dbReference type="PANTHER" id="PTHR43313:SF1">
    <property type="entry name" value="3BETA-HYDROXYSTEROID DEHYDROGENASE DHS-16"/>
    <property type="match status" value="1"/>
</dbReference>
<dbReference type="GO" id="GO:0016491">
    <property type="term" value="F:oxidoreductase activity"/>
    <property type="evidence" value="ECO:0007669"/>
    <property type="project" value="TreeGrafter"/>
</dbReference>
<organism evidence="1 2">
    <name type="scientific">Achaetomium macrosporum</name>
    <dbReference type="NCBI Taxonomy" id="79813"/>
    <lineage>
        <taxon>Eukaryota</taxon>
        <taxon>Fungi</taxon>
        <taxon>Dikarya</taxon>
        <taxon>Ascomycota</taxon>
        <taxon>Pezizomycotina</taxon>
        <taxon>Sordariomycetes</taxon>
        <taxon>Sordariomycetidae</taxon>
        <taxon>Sordariales</taxon>
        <taxon>Chaetomiaceae</taxon>
        <taxon>Achaetomium</taxon>
    </lineage>
</organism>
<dbReference type="Gene3D" id="3.40.50.720">
    <property type="entry name" value="NAD(P)-binding Rossmann-like Domain"/>
    <property type="match status" value="1"/>
</dbReference>
<dbReference type="PANTHER" id="PTHR43313">
    <property type="entry name" value="SHORT-CHAIN DEHYDROGENASE/REDUCTASE FAMILY 9C"/>
    <property type="match status" value="1"/>
</dbReference>
<evidence type="ECO:0000313" key="2">
    <source>
        <dbReference type="Proteomes" id="UP001303760"/>
    </source>
</evidence>
<reference evidence="1" key="2">
    <citation type="submission" date="2023-05" db="EMBL/GenBank/DDBJ databases">
        <authorList>
            <consortium name="Lawrence Berkeley National Laboratory"/>
            <person name="Steindorff A."/>
            <person name="Hensen N."/>
            <person name="Bonometti L."/>
            <person name="Westerberg I."/>
            <person name="Brannstrom I.O."/>
            <person name="Guillou S."/>
            <person name="Cros-Aarteil S."/>
            <person name="Calhoun S."/>
            <person name="Haridas S."/>
            <person name="Kuo A."/>
            <person name="Mondo S."/>
            <person name="Pangilinan J."/>
            <person name="Riley R."/>
            <person name="Labutti K."/>
            <person name="Andreopoulos B."/>
            <person name="Lipzen A."/>
            <person name="Chen C."/>
            <person name="Yanf M."/>
            <person name="Daum C."/>
            <person name="Ng V."/>
            <person name="Clum A."/>
            <person name="Ohm R."/>
            <person name="Martin F."/>
            <person name="Silar P."/>
            <person name="Natvig D."/>
            <person name="Lalanne C."/>
            <person name="Gautier V."/>
            <person name="Ament-Velasquez S.L."/>
            <person name="Kruys A."/>
            <person name="Hutchinson M.I."/>
            <person name="Powell A.J."/>
            <person name="Barry K."/>
            <person name="Miller A.N."/>
            <person name="Grigoriev I.V."/>
            <person name="Debuchy R."/>
            <person name="Gladieux P."/>
            <person name="Thoren M.H."/>
            <person name="Johannesson H."/>
        </authorList>
    </citation>
    <scope>NUCLEOTIDE SEQUENCE</scope>
    <source>
        <strain evidence="1">CBS 532.94</strain>
    </source>
</reference>
<dbReference type="AlphaFoldDB" id="A0AAN7CB58"/>
<name>A0AAN7CB58_9PEZI</name>
<dbReference type="EMBL" id="MU860124">
    <property type="protein sequence ID" value="KAK4237758.1"/>
    <property type="molecule type" value="Genomic_DNA"/>
</dbReference>